<evidence type="ECO:0000313" key="2">
    <source>
        <dbReference type="Proteomes" id="UP001148662"/>
    </source>
</evidence>
<keyword evidence="2" id="KW-1185">Reference proteome</keyword>
<comment type="caution">
    <text evidence="1">The sequence shown here is derived from an EMBL/GenBank/DDBJ whole genome shotgun (WGS) entry which is preliminary data.</text>
</comment>
<protein>
    <submittedName>
        <fullName evidence="1">Uncharacterized protein</fullName>
    </submittedName>
</protein>
<accession>A0ACC1TDS8</accession>
<evidence type="ECO:0000313" key="1">
    <source>
        <dbReference type="EMBL" id="KAJ3559026.1"/>
    </source>
</evidence>
<sequence length="240" mass="26170">MPTPQTLEEHLGSLLTMQSTILFGLDGVQPSDLPFAWQVNNTGVQLQYFDKGLSEDISGQASTATTTPPDVATPLPNTVDADDDELVALSLTLIPQRLYVARHQAPADIRRIEYKCAGVTGVRLGATGHGLGELDDAFERTSFESFKKKIHYRLEWPGYKPFKYAKNVRGKDGPITRTVVVQQIVEMIQQFIEDNASRAPDASAAQWRVGPGAITLADLVLVGVDIVSQGSVQPRLAIRA</sequence>
<reference evidence="1" key="1">
    <citation type="submission" date="2022-07" db="EMBL/GenBank/DDBJ databases">
        <title>Genome Sequence of Phlebia brevispora.</title>
        <authorList>
            <person name="Buettner E."/>
        </authorList>
    </citation>
    <scope>NUCLEOTIDE SEQUENCE</scope>
    <source>
        <strain evidence="1">MPL23</strain>
    </source>
</reference>
<organism evidence="1 2">
    <name type="scientific">Phlebia brevispora</name>
    <dbReference type="NCBI Taxonomy" id="194682"/>
    <lineage>
        <taxon>Eukaryota</taxon>
        <taxon>Fungi</taxon>
        <taxon>Dikarya</taxon>
        <taxon>Basidiomycota</taxon>
        <taxon>Agaricomycotina</taxon>
        <taxon>Agaricomycetes</taxon>
        <taxon>Polyporales</taxon>
        <taxon>Meruliaceae</taxon>
        <taxon>Phlebia</taxon>
    </lineage>
</organism>
<proteinExistence type="predicted"/>
<gene>
    <name evidence="1" type="ORF">NM688_g588</name>
</gene>
<name>A0ACC1TDS8_9APHY</name>
<dbReference type="EMBL" id="JANHOG010000050">
    <property type="protein sequence ID" value="KAJ3559026.1"/>
    <property type="molecule type" value="Genomic_DNA"/>
</dbReference>
<dbReference type="Proteomes" id="UP001148662">
    <property type="component" value="Unassembled WGS sequence"/>
</dbReference>